<organism evidence="1 2">
    <name type="scientific">Canna indica</name>
    <name type="common">Indian-shot</name>
    <dbReference type="NCBI Taxonomy" id="4628"/>
    <lineage>
        <taxon>Eukaryota</taxon>
        <taxon>Viridiplantae</taxon>
        <taxon>Streptophyta</taxon>
        <taxon>Embryophyta</taxon>
        <taxon>Tracheophyta</taxon>
        <taxon>Spermatophyta</taxon>
        <taxon>Magnoliopsida</taxon>
        <taxon>Liliopsida</taxon>
        <taxon>Zingiberales</taxon>
        <taxon>Cannaceae</taxon>
        <taxon>Canna</taxon>
    </lineage>
</organism>
<dbReference type="PANTHER" id="PTHR33116:SF78">
    <property type="entry name" value="OS12G0587133 PROTEIN"/>
    <property type="match status" value="1"/>
</dbReference>
<name>A0AAQ3KQQ1_9LILI</name>
<gene>
    <name evidence="1" type="ORF">Cni_G19062</name>
</gene>
<accession>A0AAQ3KQQ1</accession>
<dbReference type="AlphaFoldDB" id="A0AAQ3KQQ1"/>
<reference evidence="1 2" key="1">
    <citation type="submission" date="2023-10" db="EMBL/GenBank/DDBJ databases">
        <title>Chromosome-scale genome assembly provides insights into flower coloration mechanisms of Canna indica.</title>
        <authorList>
            <person name="Li C."/>
        </authorList>
    </citation>
    <scope>NUCLEOTIDE SEQUENCE [LARGE SCALE GENOMIC DNA]</scope>
    <source>
        <tissue evidence="1">Flower</tissue>
    </source>
</reference>
<dbReference type="PANTHER" id="PTHR33116">
    <property type="entry name" value="REVERSE TRANSCRIPTASE ZINC-BINDING DOMAIN-CONTAINING PROTEIN-RELATED-RELATED"/>
    <property type="match status" value="1"/>
</dbReference>
<sequence length="263" mass="29421">MKSCRGILEALQLYCKITGQKVNVEKSELLFPSKMDKGIKQKICSLFGIKEGKFPMHYLGAYLSLEMLNESYQNKMVERITRRMDLWAGRLISQAGKSVLLNSIVCSFPVYSMMVASIKEKIVKEITKVSREFFWGSEGKKKANLIKWKTVSANKGLGGLGIRDLSLMRKAILAGRILPILNKAGNVWSSLYNAKYDASWKEGVKNGVWLYIGQGQNGDYARKWYAVDLNEIVGLSWCDVCVEVAEGARPGTYAPLTNGNQIA</sequence>
<dbReference type="Proteomes" id="UP001327560">
    <property type="component" value="Chromosome 6"/>
</dbReference>
<evidence type="ECO:0000313" key="1">
    <source>
        <dbReference type="EMBL" id="WOL10307.1"/>
    </source>
</evidence>
<protein>
    <submittedName>
        <fullName evidence="1">Uncharacterized protein</fullName>
    </submittedName>
</protein>
<evidence type="ECO:0000313" key="2">
    <source>
        <dbReference type="Proteomes" id="UP001327560"/>
    </source>
</evidence>
<keyword evidence="2" id="KW-1185">Reference proteome</keyword>
<dbReference type="EMBL" id="CP136895">
    <property type="protein sequence ID" value="WOL10307.1"/>
    <property type="molecule type" value="Genomic_DNA"/>
</dbReference>
<proteinExistence type="predicted"/>